<organism evidence="1">
    <name type="scientific">Arundo donax</name>
    <name type="common">Giant reed</name>
    <name type="synonym">Donax arundinaceus</name>
    <dbReference type="NCBI Taxonomy" id="35708"/>
    <lineage>
        <taxon>Eukaryota</taxon>
        <taxon>Viridiplantae</taxon>
        <taxon>Streptophyta</taxon>
        <taxon>Embryophyta</taxon>
        <taxon>Tracheophyta</taxon>
        <taxon>Spermatophyta</taxon>
        <taxon>Magnoliopsida</taxon>
        <taxon>Liliopsida</taxon>
        <taxon>Poales</taxon>
        <taxon>Poaceae</taxon>
        <taxon>PACMAD clade</taxon>
        <taxon>Arundinoideae</taxon>
        <taxon>Arundineae</taxon>
        <taxon>Arundo</taxon>
    </lineage>
</organism>
<protein>
    <submittedName>
        <fullName evidence="1">Uncharacterized protein</fullName>
    </submittedName>
</protein>
<name>A0A0A8YQV2_ARUDO</name>
<proteinExistence type="predicted"/>
<sequence>MAIWKGQEPVMDSEAPDSTWKCLRPLVPAHISSRLHCSS</sequence>
<evidence type="ECO:0000313" key="1">
    <source>
        <dbReference type="EMBL" id="JAD29254.1"/>
    </source>
</evidence>
<dbReference type="EMBL" id="GBRH01268641">
    <property type="protein sequence ID" value="JAD29254.1"/>
    <property type="molecule type" value="Transcribed_RNA"/>
</dbReference>
<reference evidence="1" key="1">
    <citation type="submission" date="2014-09" db="EMBL/GenBank/DDBJ databases">
        <authorList>
            <person name="Magalhaes I.L.F."/>
            <person name="Oliveira U."/>
            <person name="Santos F.R."/>
            <person name="Vidigal T.H.D.A."/>
            <person name="Brescovit A.D."/>
            <person name="Santos A.J."/>
        </authorList>
    </citation>
    <scope>NUCLEOTIDE SEQUENCE</scope>
    <source>
        <tissue evidence="1">Shoot tissue taken approximately 20 cm above the soil surface</tissue>
    </source>
</reference>
<accession>A0A0A8YQV2</accession>
<reference evidence="1" key="2">
    <citation type="journal article" date="2015" name="Data Brief">
        <title>Shoot transcriptome of the giant reed, Arundo donax.</title>
        <authorList>
            <person name="Barrero R.A."/>
            <person name="Guerrero F.D."/>
            <person name="Moolhuijzen P."/>
            <person name="Goolsby J.A."/>
            <person name="Tidwell J."/>
            <person name="Bellgard S.E."/>
            <person name="Bellgard M.I."/>
        </authorList>
    </citation>
    <scope>NUCLEOTIDE SEQUENCE</scope>
    <source>
        <tissue evidence="1">Shoot tissue taken approximately 20 cm above the soil surface</tissue>
    </source>
</reference>
<dbReference type="AlphaFoldDB" id="A0A0A8YQV2"/>